<dbReference type="InterPro" id="IPR018022">
    <property type="entry name" value="IPT"/>
</dbReference>
<comment type="subunit">
    <text evidence="10">Monomer.</text>
</comment>
<dbReference type="PANTHER" id="PTHR11088:SF60">
    <property type="entry name" value="TRNA DIMETHYLALLYLTRANSFERASE"/>
    <property type="match status" value="1"/>
</dbReference>
<dbReference type="AlphaFoldDB" id="A0A937LKX3"/>
<evidence type="ECO:0000256" key="11">
    <source>
        <dbReference type="RuleBase" id="RU003783"/>
    </source>
</evidence>
<dbReference type="InterPro" id="IPR039657">
    <property type="entry name" value="Dimethylallyltransferase"/>
</dbReference>
<proteinExistence type="inferred from homology"/>
<dbReference type="HAMAP" id="MF_00185">
    <property type="entry name" value="IPP_trans"/>
    <property type="match status" value="1"/>
</dbReference>
<evidence type="ECO:0000313" key="14">
    <source>
        <dbReference type="EMBL" id="MBL6817931.1"/>
    </source>
</evidence>
<dbReference type="Pfam" id="PF01715">
    <property type="entry name" value="IPPT"/>
    <property type="match status" value="1"/>
</dbReference>
<dbReference type="GO" id="GO:0006400">
    <property type="term" value="P:tRNA modification"/>
    <property type="evidence" value="ECO:0007669"/>
    <property type="project" value="TreeGrafter"/>
</dbReference>
<comment type="similarity">
    <text evidence="3 10 13">Belongs to the IPP transferase family.</text>
</comment>
<evidence type="ECO:0000313" key="15">
    <source>
        <dbReference type="Proteomes" id="UP000711391"/>
    </source>
</evidence>
<dbReference type="PANTHER" id="PTHR11088">
    <property type="entry name" value="TRNA DIMETHYLALLYLTRANSFERASE"/>
    <property type="match status" value="1"/>
</dbReference>
<evidence type="ECO:0000256" key="12">
    <source>
        <dbReference type="RuleBase" id="RU003784"/>
    </source>
</evidence>
<protein>
    <recommendedName>
        <fullName evidence="10">tRNA dimethylallyltransferase</fullName>
        <ecNumber evidence="10">2.5.1.75</ecNumber>
    </recommendedName>
    <alternativeName>
        <fullName evidence="10">Dimethylallyl diphosphate:tRNA dimethylallyltransferase</fullName>
        <shortName evidence="10">DMAPP:tRNA dimethylallyltransferase</shortName>
        <shortName evidence="10">DMATase</shortName>
    </alternativeName>
    <alternativeName>
        <fullName evidence="10">Isopentenyl-diphosphate:tRNA isopentenyltransferase</fullName>
        <shortName evidence="10">IPP transferase</shortName>
        <shortName evidence="10">IPPT</shortName>
        <shortName evidence="10">IPTase</shortName>
    </alternativeName>
</protein>
<feature type="binding site" evidence="10">
    <location>
        <begin position="14"/>
        <end position="21"/>
    </location>
    <ligand>
        <name>ATP</name>
        <dbReference type="ChEBI" id="CHEBI:30616"/>
    </ligand>
</feature>
<evidence type="ECO:0000256" key="6">
    <source>
        <dbReference type="ARBA" id="ARBA00022741"/>
    </source>
</evidence>
<comment type="catalytic activity">
    <reaction evidence="9 10 11">
        <text>adenosine(37) in tRNA + dimethylallyl diphosphate = N(6)-dimethylallyladenosine(37) in tRNA + diphosphate</text>
        <dbReference type="Rhea" id="RHEA:26482"/>
        <dbReference type="Rhea" id="RHEA-COMP:10162"/>
        <dbReference type="Rhea" id="RHEA-COMP:10375"/>
        <dbReference type="ChEBI" id="CHEBI:33019"/>
        <dbReference type="ChEBI" id="CHEBI:57623"/>
        <dbReference type="ChEBI" id="CHEBI:74411"/>
        <dbReference type="ChEBI" id="CHEBI:74415"/>
        <dbReference type="EC" id="2.5.1.75"/>
    </reaction>
</comment>
<dbReference type="Gene3D" id="1.10.20.140">
    <property type="match status" value="1"/>
</dbReference>
<name>A0A937LKX3_9GAMM</name>
<evidence type="ECO:0000256" key="7">
    <source>
        <dbReference type="ARBA" id="ARBA00022840"/>
    </source>
</evidence>
<evidence type="ECO:0000256" key="2">
    <source>
        <dbReference type="ARBA" id="ARBA00003213"/>
    </source>
</evidence>
<dbReference type="EC" id="2.5.1.75" evidence="10"/>
<feature type="region of interest" description="Interaction with substrate tRNA" evidence="10">
    <location>
        <begin position="39"/>
        <end position="42"/>
    </location>
</feature>
<dbReference type="NCBIfam" id="TIGR00174">
    <property type="entry name" value="miaA"/>
    <property type="match status" value="1"/>
</dbReference>
<comment type="caution">
    <text evidence="14">The sequence shown here is derived from an EMBL/GenBank/DDBJ whole genome shotgun (WGS) entry which is preliminary data.</text>
</comment>
<dbReference type="EMBL" id="JADHQD010000003">
    <property type="protein sequence ID" value="MBL6817931.1"/>
    <property type="molecule type" value="Genomic_DNA"/>
</dbReference>
<dbReference type="InterPro" id="IPR027417">
    <property type="entry name" value="P-loop_NTPase"/>
</dbReference>
<dbReference type="Gene3D" id="3.40.50.300">
    <property type="entry name" value="P-loop containing nucleotide triphosphate hydrolases"/>
    <property type="match status" value="1"/>
</dbReference>
<keyword evidence="7 10" id="KW-0067">ATP-binding</keyword>
<evidence type="ECO:0000256" key="9">
    <source>
        <dbReference type="ARBA" id="ARBA00049563"/>
    </source>
</evidence>
<evidence type="ECO:0000256" key="3">
    <source>
        <dbReference type="ARBA" id="ARBA00005842"/>
    </source>
</evidence>
<accession>A0A937LKX3</accession>
<keyword evidence="4 10" id="KW-0808">Transferase</keyword>
<organism evidence="14 15">
    <name type="scientific">SAR86 cluster bacterium</name>
    <dbReference type="NCBI Taxonomy" id="2030880"/>
    <lineage>
        <taxon>Bacteria</taxon>
        <taxon>Pseudomonadati</taxon>
        <taxon>Pseudomonadota</taxon>
        <taxon>Gammaproteobacteria</taxon>
        <taxon>SAR86 cluster</taxon>
    </lineage>
</organism>
<comment type="function">
    <text evidence="2 10 12">Catalyzes the transfer of a dimethylallyl group onto the adenine at position 37 in tRNAs that read codons beginning with uridine, leading to the formation of N6-(dimethylallyl)adenosine (i(6)A).</text>
</comment>
<sequence length="315" mass="36404">MNYKNKKPIAFILGPTASGKTELAISICDSIPVEIISVDSVMVYKDCDIGSAKPSKDILFKYPHHLVDCIQPNETFSVADFYKSSLKLIEDIHSRDKLPLFIGGTMMYFRSLINGLDVLPERNEGYRAELNEIKKNGDTNVLYKALQKQDPEYASTINKSDEKRIIRALEVQKTSGKPMSSLIGYQNKNHLSKQFSIHQYGIYDEDRTKIHQRIENRLRLIINDGLIDEVKNLLSKYKIPEEHPLRKSVNYKQAISFIKGEYENEEELFNRALYATRQLAKRQITWMRSWEDIELFDLKSCNKIKDSVKTLITSL</sequence>
<gene>
    <name evidence="10 14" type="primary">miaA</name>
    <name evidence="14" type="ORF">ISQ64_00835</name>
</gene>
<keyword evidence="6 10" id="KW-0547">Nucleotide-binding</keyword>
<reference evidence="14" key="1">
    <citation type="submission" date="2020-10" db="EMBL/GenBank/DDBJ databases">
        <title>Microbiome of the Black Sea water column analyzed by genome centric metagenomics.</title>
        <authorList>
            <person name="Cabello-Yeves P.J."/>
            <person name="Callieri C."/>
            <person name="Picazo A."/>
            <person name="Mehrshad M."/>
            <person name="Haro-Moreno J.M."/>
            <person name="Roda-Garcia J."/>
            <person name="Dzembekova N."/>
            <person name="Slabakova V."/>
            <person name="Slabakova N."/>
            <person name="Moncheva S."/>
            <person name="Rodriguez-Valera F."/>
        </authorList>
    </citation>
    <scope>NUCLEOTIDE SEQUENCE</scope>
    <source>
        <strain evidence="14">BS307-5m-G50</strain>
    </source>
</reference>
<evidence type="ECO:0000256" key="1">
    <source>
        <dbReference type="ARBA" id="ARBA00001946"/>
    </source>
</evidence>
<dbReference type="GO" id="GO:0005524">
    <property type="term" value="F:ATP binding"/>
    <property type="evidence" value="ECO:0007669"/>
    <property type="project" value="UniProtKB-UniRule"/>
</dbReference>
<evidence type="ECO:0000256" key="5">
    <source>
        <dbReference type="ARBA" id="ARBA00022694"/>
    </source>
</evidence>
<feature type="site" description="Interaction with substrate tRNA" evidence="10">
    <location>
        <position position="105"/>
    </location>
</feature>
<evidence type="ECO:0000256" key="10">
    <source>
        <dbReference type="HAMAP-Rule" id="MF_00185"/>
    </source>
</evidence>
<comment type="caution">
    <text evidence="10">Lacks conserved residue(s) required for the propagation of feature annotation.</text>
</comment>
<keyword evidence="5 10" id="KW-0819">tRNA processing</keyword>
<evidence type="ECO:0000256" key="13">
    <source>
        <dbReference type="RuleBase" id="RU003785"/>
    </source>
</evidence>
<dbReference type="SUPFAM" id="SSF52540">
    <property type="entry name" value="P-loop containing nucleoside triphosphate hydrolases"/>
    <property type="match status" value="1"/>
</dbReference>
<keyword evidence="8 10" id="KW-0460">Magnesium</keyword>
<feature type="site" description="Interaction with substrate tRNA" evidence="10">
    <location>
        <position position="127"/>
    </location>
</feature>
<evidence type="ECO:0000256" key="8">
    <source>
        <dbReference type="ARBA" id="ARBA00022842"/>
    </source>
</evidence>
<comment type="cofactor">
    <cofactor evidence="1 10">
        <name>Mg(2+)</name>
        <dbReference type="ChEBI" id="CHEBI:18420"/>
    </cofactor>
</comment>
<dbReference type="GO" id="GO:0052381">
    <property type="term" value="F:tRNA dimethylallyltransferase activity"/>
    <property type="evidence" value="ECO:0007669"/>
    <property type="project" value="UniProtKB-UniRule"/>
</dbReference>
<feature type="binding site" evidence="10">
    <location>
        <begin position="16"/>
        <end position="21"/>
    </location>
    <ligand>
        <name>substrate</name>
    </ligand>
</feature>
<evidence type="ECO:0000256" key="4">
    <source>
        <dbReference type="ARBA" id="ARBA00022679"/>
    </source>
</evidence>
<dbReference type="Proteomes" id="UP000711391">
    <property type="component" value="Unassembled WGS sequence"/>
</dbReference>